<feature type="region of interest" description="Disordered" evidence="3">
    <location>
        <begin position="523"/>
        <end position="554"/>
    </location>
</feature>
<dbReference type="OrthoDB" id="660555at2759"/>
<dbReference type="GeneID" id="105592008"/>
<dbReference type="InterPro" id="IPR003591">
    <property type="entry name" value="Leu-rich_rpt_typical-subtyp"/>
</dbReference>
<dbReference type="RefSeq" id="XP_011928974.1">
    <property type="nucleotide sequence ID" value="XM_012073584.1"/>
</dbReference>
<feature type="region of interest" description="Disordered" evidence="3">
    <location>
        <begin position="914"/>
        <end position="939"/>
    </location>
</feature>
<dbReference type="Gene3D" id="3.80.10.10">
    <property type="entry name" value="Ribonuclease Inhibitor"/>
    <property type="match status" value="1"/>
</dbReference>
<dbReference type="InterPro" id="IPR050541">
    <property type="entry name" value="LRR_TM_domain-containing"/>
</dbReference>
<dbReference type="STRING" id="9531.ENSCATP00000006392"/>
<feature type="region of interest" description="Disordered" evidence="3">
    <location>
        <begin position="773"/>
        <end position="803"/>
    </location>
</feature>
<dbReference type="GeneTree" id="ENSGT00390000014817"/>
<feature type="compositionally biased region" description="Basic and acidic residues" evidence="3">
    <location>
        <begin position="924"/>
        <end position="939"/>
    </location>
</feature>
<keyword evidence="4" id="KW-0472">Membrane</keyword>
<evidence type="ECO:0000256" key="1">
    <source>
        <dbReference type="ARBA" id="ARBA00022614"/>
    </source>
</evidence>
<accession>A0A2K5L0B0</accession>
<feature type="compositionally biased region" description="Low complexity" evidence="3">
    <location>
        <begin position="539"/>
        <end position="548"/>
    </location>
</feature>
<keyword evidence="4" id="KW-1133">Transmembrane helix</keyword>
<sequence>MVDYDVVDKHSRLCSVLMACKETGKSLILVRFHSSQSTLQSEQYWKSRCRGIMKNLCFRVITIVIGLYFTGIMTNASRKSNILFNSECQWNEYVLTNFSFTGKHDIPVDIPQTADTVDVSFSFFRVILQFHMKKEEWKIKHLDLSNNLISKITLSPFAYLHALEVLNLSNNAIHSLSLDLLSPKSSWVKRHRSSFRNRFPLLKVLILQRNKLSDTPKGLWKLKSLQSLDLSFNGILQIGWSDFHNCLQLENLYLKSNKIFKIHPQAFKDLKKLQVIDLSNNDLSTILPMMIIALEFPHLMVDLADNHWQCDDSVTVFQNFISESWRKTWNVICNRSIGSEEANGGTPQSRISRETSLPPIHLHPVKSLIRSKAERPQGGRHMGVSTLGKKARTSSGLREKQRWLPGSVRSRRDVQAAGRKEDAPQDLALAVCLSVFITFLVAFCLGAFTRPYVDRLWQQKCQNKSPSLDNACSNEGFYDDIQAVGHTPHPESHLRQAFPHLSLYKNQTPFWATQPHSHATIIPDRTLGSSRKDPGSPQSSGQCGNNTGTGSGNDSAVYSILQRYPHAGNHELMSATQDHIHRNDVLGERTYETVAQEESLSAHSVGVSSVAGTSRAVSGSSHAVSGSSCYDSNELDPSLSGEMTASLCKMLTHAEAQRIGDSKERGGTEQSLWDLQMEFSKERQVSSSIDLLSIQQPRLSGASAEGALSAHYSEVPHGDPRDTDPSVFPPRWDGGLDITPSNKEPVQKSTLSDTCCELESDCDSDEGSLFTLSSISSEGARSKTEEAAPDEEPLQDESSGASKDNVTAIDSLEDNVTFQTIPGKCKNQEDHFEKSLISTPDSGVYKTHLENASDTDRSEGPSPWPRSLGNSPLGDKIPGMFTYNYDTAFQSKAAEWHCSLRDLEFSNVDVLQQTPPCSAEVPSDPDKAAFHERDSDILK</sequence>
<gene>
    <name evidence="5" type="primary">LRRC66</name>
</gene>
<protein>
    <submittedName>
        <fullName evidence="5">Leucine rich repeat containing 66</fullName>
    </submittedName>
</protein>
<dbReference type="InterPro" id="IPR032675">
    <property type="entry name" value="LRR_dom_sf"/>
</dbReference>
<dbReference type="Bgee" id="ENSCATG00000020032">
    <property type="expression patterns" value="Expressed in colon and 1 other cell type or tissue"/>
</dbReference>
<evidence type="ECO:0000256" key="4">
    <source>
        <dbReference type="SAM" id="Phobius"/>
    </source>
</evidence>
<dbReference type="Pfam" id="PF00560">
    <property type="entry name" value="LRR_1"/>
    <property type="match status" value="1"/>
</dbReference>
<dbReference type="Proteomes" id="UP000233060">
    <property type="component" value="Unassembled WGS sequence"/>
</dbReference>
<dbReference type="GO" id="GO:0005886">
    <property type="term" value="C:plasma membrane"/>
    <property type="evidence" value="ECO:0007669"/>
    <property type="project" value="TreeGrafter"/>
</dbReference>
<evidence type="ECO:0000256" key="3">
    <source>
        <dbReference type="SAM" id="MobiDB-lite"/>
    </source>
</evidence>
<reference evidence="5" key="1">
    <citation type="submission" date="2025-08" db="UniProtKB">
        <authorList>
            <consortium name="Ensembl"/>
        </authorList>
    </citation>
    <scope>IDENTIFICATION</scope>
</reference>
<feature type="compositionally biased region" description="Basic and acidic residues" evidence="3">
    <location>
        <begin position="410"/>
        <end position="420"/>
    </location>
</feature>
<feature type="compositionally biased region" description="Basic and acidic residues" evidence="3">
    <location>
        <begin position="714"/>
        <end position="724"/>
    </location>
</feature>
<evidence type="ECO:0000313" key="5">
    <source>
        <dbReference type="Ensembl" id="ENSCATP00000006392.1"/>
    </source>
</evidence>
<keyword evidence="6" id="KW-1185">Reference proteome</keyword>
<feature type="region of interest" description="Disordered" evidence="3">
    <location>
        <begin position="712"/>
        <end position="751"/>
    </location>
</feature>
<dbReference type="PROSITE" id="PS51450">
    <property type="entry name" value="LRR"/>
    <property type="match status" value="3"/>
</dbReference>
<dbReference type="KEGG" id="caty:105592008"/>
<reference evidence="5" key="2">
    <citation type="submission" date="2025-09" db="UniProtKB">
        <authorList>
            <consortium name="Ensembl"/>
        </authorList>
    </citation>
    <scope>IDENTIFICATION</scope>
</reference>
<feature type="transmembrane region" description="Helical" evidence="4">
    <location>
        <begin position="56"/>
        <end position="76"/>
    </location>
</feature>
<name>A0A2K5L0B0_CERAT</name>
<dbReference type="SUPFAM" id="SSF52058">
    <property type="entry name" value="L domain-like"/>
    <property type="match status" value="1"/>
</dbReference>
<keyword evidence="1" id="KW-0433">Leucine-rich repeat</keyword>
<dbReference type="CTD" id="339977"/>
<dbReference type="Ensembl" id="ENSCATT00000023066.1">
    <property type="protein sequence ID" value="ENSCATP00000006392.1"/>
    <property type="gene ID" value="ENSCATG00000020032.1"/>
</dbReference>
<feature type="region of interest" description="Disordered" evidence="3">
    <location>
        <begin position="373"/>
        <end position="420"/>
    </location>
</feature>
<organism evidence="5 6">
    <name type="scientific">Cercocebus atys</name>
    <name type="common">Sooty mangabey</name>
    <name type="synonym">Cercocebus torquatus atys</name>
    <dbReference type="NCBI Taxonomy" id="9531"/>
    <lineage>
        <taxon>Eukaryota</taxon>
        <taxon>Metazoa</taxon>
        <taxon>Chordata</taxon>
        <taxon>Craniata</taxon>
        <taxon>Vertebrata</taxon>
        <taxon>Euteleostomi</taxon>
        <taxon>Mammalia</taxon>
        <taxon>Eutheria</taxon>
        <taxon>Euarchontoglires</taxon>
        <taxon>Primates</taxon>
        <taxon>Haplorrhini</taxon>
        <taxon>Catarrhini</taxon>
        <taxon>Cercopithecidae</taxon>
        <taxon>Cercopithecinae</taxon>
        <taxon>Cercocebus</taxon>
    </lineage>
</organism>
<dbReference type="Pfam" id="PF13855">
    <property type="entry name" value="LRR_8"/>
    <property type="match status" value="2"/>
</dbReference>
<evidence type="ECO:0000256" key="2">
    <source>
        <dbReference type="ARBA" id="ARBA00022737"/>
    </source>
</evidence>
<proteinExistence type="predicted"/>
<keyword evidence="4" id="KW-0812">Transmembrane</keyword>
<feature type="region of interest" description="Disordered" evidence="3">
    <location>
        <begin position="831"/>
        <end position="877"/>
    </location>
</feature>
<keyword evidence="2" id="KW-0677">Repeat</keyword>
<feature type="compositionally biased region" description="Polar residues" evidence="3">
    <location>
        <begin position="739"/>
        <end position="751"/>
    </location>
</feature>
<dbReference type="PANTHER" id="PTHR24369">
    <property type="entry name" value="ANTIGEN BSP, PUTATIVE-RELATED"/>
    <property type="match status" value="1"/>
</dbReference>
<dbReference type="InterPro" id="IPR001611">
    <property type="entry name" value="Leu-rich_rpt"/>
</dbReference>
<dbReference type="AlphaFoldDB" id="A0A2K5L0B0"/>
<evidence type="ECO:0000313" key="6">
    <source>
        <dbReference type="Proteomes" id="UP000233060"/>
    </source>
</evidence>
<feature type="compositionally biased region" description="Basic and acidic residues" evidence="3">
    <location>
        <begin position="847"/>
        <end position="859"/>
    </location>
</feature>
<dbReference type="PANTHER" id="PTHR24369:SF213">
    <property type="entry name" value="INSULIN LIKE GROWTH FACTOR BINDING PROTEIN ACID LABILE SUBUNIT"/>
    <property type="match status" value="1"/>
</dbReference>
<dbReference type="SMART" id="SM00369">
    <property type="entry name" value="LRR_TYP"/>
    <property type="match status" value="5"/>
</dbReference>